<dbReference type="Proteomes" id="UP000176881">
    <property type="component" value="Unassembled WGS sequence"/>
</dbReference>
<dbReference type="EMBL" id="MHSN01000013">
    <property type="protein sequence ID" value="OHA45029.1"/>
    <property type="molecule type" value="Genomic_DNA"/>
</dbReference>
<reference evidence="1 2" key="1">
    <citation type="journal article" date="2016" name="Nat. Commun.">
        <title>Thousands of microbial genomes shed light on interconnected biogeochemical processes in an aquifer system.</title>
        <authorList>
            <person name="Anantharaman K."/>
            <person name="Brown C.T."/>
            <person name="Hug L.A."/>
            <person name="Sharon I."/>
            <person name="Castelle C.J."/>
            <person name="Probst A.J."/>
            <person name="Thomas B.C."/>
            <person name="Singh A."/>
            <person name="Wilkins M.J."/>
            <person name="Karaoz U."/>
            <person name="Brodie E.L."/>
            <person name="Williams K.H."/>
            <person name="Hubbard S.S."/>
            <person name="Banfield J.F."/>
        </authorList>
    </citation>
    <scope>NUCLEOTIDE SEQUENCE [LARGE SCALE GENOMIC DNA]</scope>
</reference>
<name>A0A1G2PBF8_9BACT</name>
<organism evidence="1 2">
    <name type="scientific">Candidatus Taylorbacteria bacterium RIFCSPLOWO2_12_FULL_47_20</name>
    <dbReference type="NCBI Taxonomy" id="1802335"/>
    <lineage>
        <taxon>Bacteria</taxon>
        <taxon>Candidatus Tayloriibacteriota</taxon>
    </lineage>
</organism>
<sequence length="172" mass="19152">MKKMLVGVLVVAMILFALIIFQDEDQKRPGRKDSMTETSVYSGGIATDVVVQPPKKIWRVAPGTEVRTLDDPFGITNDPAVIEELSALPNGVARVDMYRSDGVGVLRPLTDADYDTNHLIVLVSGSGRERRVIPAAVYEDRKSDEFFFLYPGDSKWRVVPRKSVTKEIEKGL</sequence>
<evidence type="ECO:0000313" key="1">
    <source>
        <dbReference type="EMBL" id="OHA45029.1"/>
    </source>
</evidence>
<dbReference type="AlphaFoldDB" id="A0A1G2PBF8"/>
<proteinExistence type="predicted"/>
<protein>
    <submittedName>
        <fullName evidence="1">Uncharacterized protein</fullName>
    </submittedName>
</protein>
<dbReference type="STRING" id="1802335.A3G59_00385"/>
<evidence type="ECO:0000313" key="2">
    <source>
        <dbReference type="Proteomes" id="UP000176881"/>
    </source>
</evidence>
<comment type="caution">
    <text evidence="1">The sequence shown here is derived from an EMBL/GenBank/DDBJ whole genome shotgun (WGS) entry which is preliminary data.</text>
</comment>
<accession>A0A1G2PBF8</accession>
<gene>
    <name evidence="1" type="ORF">A3G59_00385</name>
</gene>